<gene>
    <name evidence="1" type="ORF">DY000_02033207</name>
</gene>
<evidence type="ECO:0000313" key="2">
    <source>
        <dbReference type="Proteomes" id="UP000266723"/>
    </source>
</evidence>
<accession>A0ABQ7DN37</accession>
<sequence length="106" mass="11937">MMSTVDFRVLRILRVGPTTMEVLKSSVHVVSSSIHLLQFVSAGGTPPIKRCDFPVLESYKHEMPWGANGCRYAPPPRYGKTHASHRQCLTTYMHLLKASSILLERI</sequence>
<dbReference type="EMBL" id="QGKV02000649">
    <property type="protein sequence ID" value="KAF3579302.1"/>
    <property type="molecule type" value="Genomic_DNA"/>
</dbReference>
<keyword evidence="2" id="KW-1185">Reference proteome</keyword>
<organism evidence="1 2">
    <name type="scientific">Brassica cretica</name>
    <name type="common">Mustard</name>
    <dbReference type="NCBI Taxonomy" id="69181"/>
    <lineage>
        <taxon>Eukaryota</taxon>
        <taxon>Viridiplantae</taxon>
        <taxon>Streptophyta</taxon>
        <taxon>Embryophyta</taxon>
        <taxon>Tracheophyta</taxon>
        <taxon>Spermatophyta</taxon>
        <taxon>Magnoliopsida</taxon>
        <taxon>eudicotyledons</taxon>
        <taxon>Gunneridae</taxon>
        <taxon>Pentapetalae</taxon>
        <taxon>rosids</taxon>
        <taxon>malvids</taxon>
        <taxon>Brassicales</taxon>
        <taxon>Brassicaceae</taxon>
        <taxon>Brassiceae</taxon>
        <taxon>Brassica</taxon>
    </lineage>
</organism>
<proteinExistence type="predicted"/>
<evidence type="ECO:0000313" key="1">
    <source>
        <dbReference type="EMBL" id="KAF3579302.1"/>
    </source>
</evidence>
<name>A0ABQ7DN37_BRACR</name>
<comment type="caution">
    <text evidence="1">The sequence shown here is derived from an EMBL/GenBank/DDBJ whole genome shotgun (WGS) entry which is preliminary data.</text>
</comment>
<protein>
    <submittedName>
        <fullName evidence="1">Uncharacterized protein</fullName>
    </submittedName>
</protein>
<reference evidence="1 2" key="1">
    <citation type="journal article" date="2020" name="BMC Genomics">
        <title>Intraspecific diversification of the crop wild relative Brassica cretica Lam. using demographic model selection.</title>
        <authorList>
            <person name="Kioukis A."/>
            <person name="Michalopoulou V.A."/>
            <person name="Briers L."/>
            <person name="Pirintsos S."/>
            <person name="Studholme D.J."/>
            <person name="Pavlidis P."/>
            <person name="Sarris P.F."/>
        </authorList>
    </citation>
    <scope>NUCLEOTIDE SEQUENCE [LARGE SCALE GENOMIC DNA]</scope>
    <source>
        <strain evidence="2">cv. PFS-1207/04</strain>
    </source>
</reference>
<dbReference type="Proteomes" id="UP000266723">
    <property type="component" value="Unassembled WGS sequence"/>
</dbReference>